<dbReference type="PANTHER" id="PTHR46568">
    <property type="entry name" value="ALKYLDIHYDROXYACETONEPHOSPHATE SYNTHASE, PEROXISOMAL"/>
    <property type="match status" value="1"/>
</dbReference>
<dbReference type="EMBL" id="JAATJN010000001">
    <property type="protein sequence ID" value="NJC57056.1"/>
    <property type="molecule type" value="Genomic_DNA"/>
</dbReference>
<dbReference type="InterPro" id="IPR016171">
    <property type="entry name" value="Vanillyl_alc_oxidase_C-sub2"/>
</dbReference>
<dbReference type="AlphaFoldDB" id="A0A846RYN9"/>
<keyword evidence="3 5" id="KW-0274">FAD</keyword>
<dbReference type="Gene3D" id="3.30.300.330">
    <property type="match status" value="1"/>
</dbReference>
<dbReference type="Gene3D" id="3.30.465.10">
    <property type="match status" value="1"/>
</dbReference>
<comment type="similarity">
    <text evidence="1">Belongs to the FAD-binding oxidoreductase/transferase type 4 family.</text>
</comment>
<feature type="binding site" evidence="5">
    <location>
        <begin position="251"/>
        <end position="257"/>
    </location>
    <ligand>
        <name>FAD</name>
        <dbReference type="ChEBI" id="CHEBI:57692"/>
    </ligand>
</feature>
<feature type="site" description="Important for enzyme activity" evidence="6">
    <location>
        <position position="302"/>
    </location>
</feature>
<evidence type="ECO:0000256" key="2">
    <source>
        <dbReference type="ARBA" id="ARBA00022630"/>
    </source>
</evidence>
<keyword evidence="2" id="KW-0285">Flavoprotein</keyword>
<dbReference type="InterPro" id="IPR016169">
    <property type="entry name" value="FAD-bd_PCMH_sub2"/>
</dbReference>
<evidence type="ECO:0000256" key="5">
    <source>
        <dbReference type="PIRSR" id="PIRSR625650-3"/>
    </source>
</evidence>
<accession>A0A846RYN9</accession>
<proteinExistence type="inferred from homology"/>
<keyword evidence="9" id="KW-1185">Reference proteome</keyword>
<dbReference type="InterPro" id="IPR036318">
    <property type="entry name" value="FAD-bd_PCMH-like_sf"/>
</dbReference>
<dbReference type="PROSITE" id="PS51387">
    <property type="entry name" value="FAD_PCMH"/>
    <property type="match status" value="1"/>
</dbReference>
<evidence type="ECO:0000259" key="7">
    <source>
        <dbReference type="PROSITE" id="PS51387"/>
    </source>
</evidence>
<evidence type="ECO:0000256" key="6">
    <source>
        <dbReference type="PIRSR" id="PIRSR625650-4"/>
    </source>
</evidence>
<comment type="cofactor">
    <cofactor evidence="5">
        <name>FAD</name>
        <dbReference type="ChEBI" id="CHEBI:57692"/>
    </cofactor>
</comment>
<comment type="caution">
    <text evidence="8">The sequence shown here is derived from an EMBL/GenBank/DDBJ whole genome shotgun (WGS) entry which is preliminary data.</text>
</comment>
<dbReference type="Gene3D" id="3.30.70.3450">
    <property type="match status" value="1"/>
</dbReference>
<dbReference type="InterPro" id="IPR006094">
    <property type="entry name" value="Oxid_FAD_bind_N"/>
</dbReference>
<dbReference type="GO" id="GO:0008610">
    <property type="term" value="P:lipid biosynthetic process"/>
    <property type="evidence" value="ECO:0007669"/>
    <property type="project" value="InterPro"/>
</dbReference>
<sequence>MLSKEALKRKYNRGDYTVGGHTIPKFAKAGAPEAREPRFPGATALPTGFADSFAGIAGIDEIITDQQAVTEGVRDWWADTMIAETDHRGQYPETLIVRVSTVAAVQAVMAACNAANVPVTTSAARSNVTGSALPTAGGVVLDVLSLQGVLDFDADSQIITVEPGIFGDVFEQWLQDRGFTAGNWPSSFGISTVGGWVACRGAGQLSTRYGKIEDMVVGLDVVLSDGTLVTTGGSPRAAVGPDLNQVFVGSEGTLGVITSISLRVHRLPDYTKAQAFGFPSFAAGLEACREILQRGANPAVLRLYDELESGVQFDHGETNVLLIADEGNPVMVDAVMTVVAEVCQDAVELDQDAILERWLDTRYLTGKSAEGFKTGAGFVADTLEMVAPWSVLPQVYERVVKAINSVPGTNAGSAHQSHAYVDGACLYFSLRGTVEVDARQGWYDQVWQTVNSVLIEENATISHHHGCGLLRAPYVANSLGTGFRVLKDLKQSLDPKSILNPGKLGL</sequence>
<evidence type="ECO:0000256" key="4">
    <source>
        <dbReference type="PIRSR" id="PIRSR625650-1"/>
    </source>
</evidence>
<evidence type="ECO:0000256" key="1">
    <source>
        <dbReference type="ARBA" id="ARBA00008000"/>
    </source>
</evidence>
<dbReference type="GO" id="GO:0008609">
    <property type="term" value="F:alkylglycerone-phosphate synthase activity"/>
    <property type="evidence" value="ECO:0007669"/>
    <property type="project" value="UniProtKB-EC"/>
</dbReference>
<gene>
    <name evidence="8" type="ORF">BKA07_002091</name>
</gene>
<evidence type="ECO:0000256" key="3">
    <source>
        <dbReference type="ARBA" id="ARBA00022827"/>
    </source>
</evidence>
<dbReference type="SUPFAM" id="SSF55103">
    <property type="entry name" value="FAD-linked oxidases, C-terminal domain"/>
    <property type="match status" value="1"/>
</dbReference>
<dbReference type="EC" id="2.5.1.26" evidence="8"/>
<dbReference type="Pfam" id="PF01565">
    <property type="entry name" value="FAD_binding_4"/>
    <property type="match status" value="1"/>
</dbReference>
<evidence type="ECO:0000313" key="8">
    <source>
        <dbReference type="EMBL" id="NJC57056.1"/>
    </source>
</evidence>
<feature type="active site" description="Proton donor/acceptor" evidence="4">
    <location>
        <position position="427"/>
    </location>
</feature>
<protein>
    <submittedName>
        <fullName evidence="8">Alkyldihydroxyacetonephosphate synthase</fullName>
        <ecNumber evidence="8">2.5.1.26</ecNumber>
    </submittedName>
</protein>
<dbReference type="GO" id="GO:0071949">
    <property type="term" value="F:FAD binding"/>
    <property type="evidence" value="ECO:0007669"/>
    <property type="project" value="InterPro"/>
</dbReference>
<feature type="domain" description="FAD-binding PCMH-type" evidence="7">
    <location>
        <begin position="88"/>
        <end position="267"/>
    </location>
</feature>
<dbReference type="SUPFAM" id="SSF56176">
    <property type="entry name" value="FAD-binding/transporter-associated domain-like"/>
    <property type="match status" value="1"/>
</dbReference>
<dbReference type="Pfam" id="PF02913">
    <property type="entry name" value="FAD-oxidase_C"/>
    <property type="match status" value="1"/>
</dbReference>
<reference evidence="8 9" key="1">
    <citation type="submission" date="2020-03" db="EMBL/GenBank/DDBJ databases">
        <title>Sequencing the genomes of 1000 actinobacteria strains.</title>
        <authorList>
            <person name="Klenk H.-P."/>
        </authorList>
    </citation>
    <scope>NUCLEOTIDE SEQUENCE [LARGE SCALE GENOMIC DNA]</scope>
    <source>
        <strain evidence="8 9">DSM 18964</strain>
    </source>
</reference>
<keyword evidence="8" id="KW-0808">Transferase</keyword>
<evidence type="ECO:0000313" key="9">
    <source>
        <dbReference type="Proteomes" id="UP000576792"/>
    </source>
</evidence>
<dbReference type="Gene3D" id="1.10.45.10">
    <property type="entry name" value="Vanillyl-alcohol Oxidase, Chain A, domain 4"/>
    <property type="match status" value="1"/>
</dbReference>
<name>A0A846RYN9_9MICO</name>
<dbReference type="InterPro" id="IPR004113">
    <property type="entry name" value="FAD-bd_oxidored_4_C"/>
</dbReference>
<organism evidence="8 9">
    <name type="scientific">Brevibacterium marinum</name>
    <dbReference type="NCBI Taxonomy" id="418643"/>
    <lineage>
        <taxon>Bacteria</taxon>
        <taxon>Bacillati</taxon>
        <taxon>Actinomycetota</taxon>
        <taxon>Actinomycetes</taxon>
        <taxon>Micrococcales</taxon>
        <taxon>Brevibacteriaceae</taxon>
        <taxon>Brevibacterium</taxon>
    </lineage>
</organism>
<dbReference type="InterPro" id="IPR025650">
    <property type="entry name" value="Alkyl-DHAP_Synthase"/>
</dbReference>
<dbReference type="InterPro" id="IPR016164">
    <property type="entry name" value="FAD-linked_Oxase-like_C"/>
</dbReference>
<dbReference type="InterPro" id="IPR016166">
    <property type="entry name" value="FAD-bd_PCMH"/>
</dbReference>
<dbReference type="PANTHER" id="PTHR46568:SF1">
    <property type="entry name" value="ALKYLDIHYDROXYACETONEPHOSPHATE SYNTHASE, PEROXISOMAL"/>
    <property type="match status" value="1"/>
</dbReference>
<dbReference type="Proteomes" id="UP000576792">
    <property type="component" value="Unassembled WGS sequence"/>
</dbReference>
<dbReference type="RefSeq" id="WP_167950830.1">
    <property type="nucleotide sequence ID" value="NZ_BAAAPQ010000007.1"/>
</dbReference>